<feature type="transmembrane region" description="Helical" evidence="1">
    <location>
        <begin position="154"/>
        <end position="174"/>
    </location>
</feature>
<feature type="transmembrane region" description="Helical" evidence="1">
    <location>
        <begin position="6"/>
        <end position="25"/>
    </location>
</feature>
<keyword evidence="1" id="KW-0472">Membrane</keyword>
<feature type="transmembrane region" description="Helical" evidence="1">
    <location>
        <begin position="180"/>
        <end position="197"/>
    </location>
</feature>
<dbReference type="RefSeq" id="WP_183373642.1">
    <property type="nucleotide sequence ID" value="NZ_JACHHD010000001.1"/>
</dbReference>
<organism evidence="2 3">
    <name type="scientific">Faecalicoccus acidiformans</name>
    <dbReference type="NCBI Taxonomy" id="915173"/>
    <lineage>
        <taxon>Bacteria</taxon>
        <taxon>Bacillati</taxon>
        <taxon>Bacillota</taxon>
        <taxon>Erysipelotrichia</taxon>
        <taxon>Erysipelotrichales</taxon>
        <taxon>Erysipelotrichaceae</taxon>
        <taxon>Faecalicoccus</taxon>
    </lineage>
</organism>
<proteinExistence type="predicted"/>
<dbReference type="EMBL" id="JACHHD010000001">
    <property type="protein sequence ID" value="MBB5183978.1"/>
    <property type="molecule type" value="Genomic_DNA"/>
</dbReference>
<dbReference type="Proteomes" id="UP000521313">
    <property type="component" value="Unassembled WGS sequence"/>
</dbReference>
<evidence type="ECO:0000256" key="1">
    <source>
        <dbReference type="SAM" id="Phobius"/>
    </source>
</evidence>
<gene>
    <name evidence="2" type="ORF">HNQ43_000011</name>
</gene>
<feature type="transmembrane region" description="Helical" evidence="1">
    <location>
        <begin position="121"/>
        <end position="142"/>
    </location>
</feature>
<sequence length="252" mass="30327">MLGLGILIYSIQVTSFAYFFTFFFHNEHKIRNFILMMLIFVLIMGPVSQLINNSYITIPTGMIMVYIMLRILFREESKMRCLWATIIWEFIMFFCEIIMLAMLLLSDTEIQQVTFFHQYTLWFYVVQYICLLIFYSLAIVLFGPKEASDPQTIILESILMALQILSFLLCTCIVYEINLYLIVLYSVLFLLSVLYLFKKLIQFQEQKKQKVTAHFLQEQLNQQIEHYIQLKQQDQFRKLRHDYINFMERFSE</sequence>
<feature type="transmembrane region" description="Helical" evidence="1">
    <location>
        <begin position="55"/>
        <end position="73"/>
    </location>
</feature>
<comment type="caution">
    <text evidence="2">The sequence shown here is derived from an EMBL/GenBank/DDBJ whole genome shotgun (WGS) entry which is preliminary data.</text>
</comment>
<protein>
    <submittedName>
        <fullName evidence="2">Uncharacterized protein</fullName>
    </submittedName>
</protein>
<feature type="transmembrane region" description="Helical" evidence="1">
    <location>
        <begin position="32"/>
        <end position="49"/>
    </location>
</feature>
<keyword evidence="1" id="KW-1133">Transmembrane helix</keyword>
<reference evidence="2 3" key="1">
    <citation type="submission" date="2020-08" db="EMBL/GenBank/DDBJ databases">
        <title>Genomic Encyclopedia of Type Strains, Phase IV (KMG-IV): sequencing the most valuable type-strain genomes for metagenomic binning, comparative biology and taxonomic classification.</title>
        <authorList>
            <person name="Goeker M."/>
        </authorList>
    </citation>
    <scope>NUCLEOTIDE SEQUENCE [LARGE SCALE GENOMIC DNA]</scope>
    <source>
        <strain evidence="2 3">DSM 26963</strain>
    </source>
</reference>
<evidence type="ECO:0000313" key="2">
    <source>
        <dbReference type="EMBL" id="MBB5183978.1"/>
    </source>
</evidence>
<accession>A0A7W8D0S9</accession>
<evidence type="ECO:0000313" key="3">
    <source>
        <dbReference type="Proteomes" id="UP000521313"/>
    </source>
</evidence>
<name>A0A7W8D0S9_9FIRM</name>
<keyword evidence="1" id="KW-0812">Transmembrane</keyword>
<dbReference type="AlphaFoldDB" id="A0A7W8D0S9"/>
<feature type="transmembrane region" description="Helical" evidence="1">
    <location>
        <begin position="85"/>
        <end position="106"/>
    </location>
</feature>